<dbReference type="EMBL" id="JH413827">
    <property type="protein sequence ID" value="EHL30678.1"/>
    <property type="molecule type" value="Genomic_DNA"/>
</dbReference>
<feature type="transmembrane region" description="Helical" evidence="1">
    <location>
        <begin position="25"/>
        <end position="45"/>
    </location>
</feature>
<accession>G9EPX6</accession>
<dbReference type="AlphaFoldDB" id="G9EPX6"/>
<evidence type="ECO:0000313" key="2">
    <source>
        <dbReference type="EMBL" id="EHL30678.1"/>
    </source>
</evidence>
<keyword evidence="1" id="KW-0812">Transmembrane</keyword>
<organism evidence="2 3">
    <name type="scientific">Legionella drancourtii LLAP12</name>
    <dbReference type="NCBI Taxonomy" id="658187"/>
    <lineage>
        <taxon>Bacteria</taxon>
        <taxon>Pseudomonadati</taxon>
        <taxon>Pseudomonadota</taxon>
        <taxon>Gammaproteobacteria</taxon>
        <taxon>Legionellales</taxon>
        <taxon>Legionellaceae</taxon>
        <taxon>Legionella</taxon>
    </lineage>
</organism>
<keyword evidence="1" id="KW-1133">Transmembrane helix</keyword>
<protein>
    <submittedName>
        <fullName evidence="2">Uncharacterized protein</fullName>
    </submittedName>
</protein>
<keyword evidence="3" id="KW-1185">Reference proteome</keyword>
<keyword evidence="1" id="KW-0472">Membrane</keyword>
<proteinExistence type="predicted"/>
<evidence type="ECO:0000313" key="3">
    <source>
        <dbReference type="Proteomes" id="UP000002770"/>
    </source>
</evidence>
<gene>
    <name evidence="2" type="ORF">LDG_7317</name>
</gene>
<dbReference type="Proteomes" id="UP000002770">
    <property type="component" value="Unassembled WGS sequence"/>
</dbReference>
<dbReference type="InParanoid" id="G9EPX6"/>
<sequence length="52" mass="6491">MLQFAHQNQSYYFHHPHKEDHPRQIIPLLLCFRLHFFAIFGNIFLRQFENYS</sequence>
<reference evidence="2 3" key="1">
    <citation type="journal article" date="2011" name="BMC Genomics">
        <title>Insight into cross-talk between intra-amoebal pathogens.</title>
        <authorList>
            <person name="Gimenez G."/>
            <person name="Bertelli C."/>
            <person name="Moliner C."/>
            <person name="Robert C."/>
            <person name="Raoult D."/>
            <person name="Fournier P.E."/>
            <person name="Greub G."/>
        </authorList>
    </citation>
    <scope>NUCLEOTIDE SEQUENCE [LARGE SCALE GENOMIC DNA]</scope>
    <source>
        <strain evidence="2 3">LLAP12</strain>
    </source>
</reference>
<dbReference type="HOGENOM" id="CLU_3081282_0_0_6"/>
<evidence type="ECO:0000256" key="1">
    <source>
        <dbReference type="SAM" id="Phobius"/>
    </source>
</evidence>
<name>G9EPX6_9GAMM</name>